<evidence type="ECO:0000313" key="11">
    <source>
        <dbReference type="EMBL" id="KAK3257682.1"/>
    </source>
</evidence>
<comment type="subcellular location">
    <subcellularLocation>
        <location evidence="1">Golgi apparatus membrane</location>
        <topology evidence="1">Single-pass type II membrane protein</topology>
    </subcellularLocation>
</comment>
<keyword evidence="4" id="KW-0808">Transferase</keyword>
<accession>A0AAE0FDI3</accession>
<name>A0AAE0FDI3_9CHLO</name>
<dbReference type="PANTHER" id="PTHR11987:SF36">
    <property type="entry name" value="SIA-ALPHA-2,3-GAL-BETA-1,4-GLCNAC-R:ALPHA 2,8-SIALYLTRANSFERASE"/>
    <property type="match status" value="1"/>
</dbReference>
<evidence type="ECO:0000256" key="2">
    <source>
        <dbReference type="ARBA" id="ARBA00006003"/>
    </source>
</evidence>
<keyword evidence="8" id="KW-0333">Golgi apparatus</keyword>
<dbReference type="AlphaFoldDB" id="A0AAE0FDI3"/>
<dbReference type="GO" id="GO:0000139">
    <property type="term" value="C:Golgi membrane"/>
    <property type="evidence" value="ECO:0007669"/>
    <property type="project" value="UniProtKB-SubCell"/>
</dbReference>
<protein>
    <submittedName>
        <fullName evidence="11">Uncharacterized protein</fullName>
    </submittedName>
</protein>
<evidence type="ECO:0000256" key="9">
    <source>
        <dbReference type="ARBA" id="ARBA00023136"/>
    </source>
</evidence>
<keyword evidence="9" id="KW-0472">Membrane</keyword>
<evidence type="ECO:0000256" key="7">
    <source>
        <dbReference type="ARBA" id="ARBA00022989"/>
    </source>
</evidence>
<keyword evidence="5" id="KW-0812">Transmembrane</keyword>
<keyword evidence="12" id="KW-1185">Reference proteome</keyword>
<dbReference type="InterPro" id="IPR038578">
    <property type="entry name" value="GT29-like_sf"/>
</dbReference>
<proteinExistence type="inferred from homology"/>
<dbReference type="InterPro" id="IPR050943">
    <property type="entry name" value="Glycosyltr_29_Sialyltrsf"/>
</dbReference>
<keyword evidence="6" id="KW-0735">Signal-anchor</keyword>
<dbReference type="PANTHER" id="PTHR11987">
    <property type="entry name" value="ALPHA-2,8-SIALYLTRANSFERASE"/>
    <property type="match status" value="1"/>
</dbReference>
<evidence type="ECO:0000256" key="4">
    <source>
        <dbReference type="ARBA" id="ARBA00022679"/>
    </source>
</evidence>
<comment type="similarity">
    <text evidence="2">Belongs to the glycosyltransferase 29 family.</text>
</comment>
<evidence type="ECO:0000256" key="5">
    <source>
        <dbReference type="ARBA" id="ARBA00022692"/>
    </source>
</evidence>
<keyword evidence="3" id="KW-0328">Glycosyltransferase</keyword>
<feature type="non-terminal residue" evidence="11">
    <location>
        <position position="229"/>
    </location>
</feature>
<comment type="caution">
    <text evidence="11">The sequence shown here is derived from an EMBL/GenBank/DDBJ whole genome shotgun (WGS) entry which is preliminary data.</text>
</comment>
<reference evidence="11 12" key="1">
    <citation type="journal article" date="2015" name="Genome Biol. Evol.">
        <title>Comparative Genomics of a Bacterivorous Green Alga Reveals Evolutionary Causalities and Consequences of Phago-Mixotrophic Mode of Nutrition.</title>
        <authorList>
            <person name="Burns J.A."/>
            <person name="Paasch A."/>
            <person name="Narechania A."/>
            <person name="Kim E."/>
        </authorList>
    </citation>
    <scope>NUCLEOTIDE SEQUENCE [LARGE SCALE GENOMIC DNA]</scope>
    <source>
        <strain evidence="11 12">PLY_AMNH</strain>
    </source>
</reference>
<evidence type="ECO:0000256" key="1">
    <source>
        <dbReference type="ARBA" id="ARBA00004323"/>
    </source>
</evidence>
<dbReference type="EMBL" id="LGRX02020239">
    <property type="protein sequence ID" value="KAK3257682.1"/>
    <property type="molecule type" value="Genomic_DNA"/>
</dbReference>
<dbReference type="Proteomes" id="UP001190700">
    <property type="component" value="Unassembled WGS sequence"/>
</dbReference>
<gene>
    <name evidence="11" type="ORF">CYMTET_33243</name>
</gene>
<sequence>IDAKQPIGITAKVGGLDALGVPTSNETELRAQQIEQIFKNLTMKKLDYKGVDGPVGWMQEVPEVKVSAKLDGIAISSCTIPPSPEMRSQMKKSWAAKLHAVSPFQYPAVKVTAANRYTGLMYNPPQTTKPGSHTESNAASLQITRGVDWRRCAVVGGSGLLLKSRYGDSINRHDVVVRINQSPATREYHQYVGSKTTFRVVSQKWAATYAKHSAQRREALPMEPNVTFI</sequence>
<evidence type="ECO:0000256" key="10">
    <source>
        <dbReference type="ARBA" id="ARBA00023180"/>
    </source>
</evidence>
<evidence type="ECO:0000256" key="3">
    <source>
        <dbReference type="ARBA" id="ARBA00022676"/>
    </source>
</evidence>
<keyword evidence="7" id="KW-1133">Transmembrane helix</keyword>
<evidence type="ECO:0000256" key="8">
    <source>
        <dbReference type="ARBA" id="ARBA00023034"/>
    </source>
</evidence>
<dbReference type="InterPro" id="IPR001675">
    <property type="entry name" value="Glyco_trans_29"/>
</dbReference>
<dbReference type="Pfam" id="PF00777">
    <property type="entry name" value="Glyco_transf_29"/>
    <property type="match status" value="1"/>
</dbReference>
<dbReference type="Gene3D" id="3.90.1480.20">
    <property type="entry name" value="Glycosyl transferase family 29"/>
    <property type="match status" value="1"/>
</dbReference>
<evidence type="ECO:0000313" key="12">
    <source>
        <dbReference type="Proteomes" id="UP001190700"/>
    </source>
</evidence>
<evidence type="ECO:0000256" key="6">
    <source>
        <dbReference type="ARBA" id="ARBA00022968"/>
    </source>
</evidence>
<feature type="non-terminal residue" evidence="11">
    <location>
        <position position="1"/>
    </location>
</feature>
<keyword evidence="10" id="KW-0325">Glycoprotein</keyword>
<dbReference type="GO" id="GO:0008373">
    <property type="term" value="F:sialyltransferase activity"/>
    <property type="evidence" value="ECO:0007669"/>
    <property type="project" value="InterPro"/>
</dbReference>
<organism evidence="11 12">
    <name type="scientific">Cymbomonas tetramitiformis</name>
    <dbReference type="NCBI Taxonomy" id="36881"/>
    <lineage>
        <taxon>Eukaryota</taxon>
        <taxon>Viridiplantae</taxon>
        <taxon>Chlorophyta</taxon>
        <taxon>Pyramimonadophyceae</taxon>
        <taxon>Pyramimonadales</taxon>
        <taxon>Pyramimonadaceae</taxon>
        <taxon>Cymbomonas</taxon>
    </lineage>
</organism>